<dbReference type="AlphaFoldDB" id="A0AAD6SX59"/>
<comment type="caution">
    <text evidence="1">The sequence shown here is derived from an EMBL/GenBank/DDBJ whole genome shotgun (WGS) entry which is preliminary data.</text>
</comment>
<keyword evidence="2" id="KW-1185">Reference proteome</keyword>
<evidence type="ECO:0000313" key="2">
    <source>
        <dbReference type="Proteomes" id="UP001218188"/>
    </source>
</evidence>
<sequence length="239" mass="26228">MSLSFLSFQIRTHIACVILKTATPELIIAPRPGQGQSGFLLVHNSFARSHTCCCPVLAVTPLLLFFGVGVTQPMRSRLPILQGGNDSATRTTSAALTLAPLQFLPRYQDPRRAASESLSPLQCSGNRDGCCRGLHSRRFIGPRSSTSFCRTNRYGLAPKASVNSRLQIDFEWLLNPPKCVPDGMVPGLRSTLPPRAQVWLRFFFSSYPVIKTQEEPILYSHSNVLEIATAVVGVCIVDV</sequence>
<evidence type="ECO:0000313" key="1">
    <source>
        <dbReference type="EMBL" id="KAJ7034390.1"/>
    </source>
</evidence>
<proteinExistence type="predicted"/>
<protein>
    <submittedName>
        <fullName evidence="1">Uncharacterized protein</fullName>
    </submittedName>
</protein>
<dbReference type="EMBL" id="JARJCM010000057">
    <property type="protein sequence ID" value="KAJ7034390.1"/>
    <property type="molecule type" value="Genomic_DNA"/>
</dbReference>
<dbReference type="Proteomes" id="UP001218188">
    <property type="component" value="Unassembled WGS sequence"/>
</dbReference>
<name>A0AAD6SX59_9AGAR</name>
<organism evidence="1 2">
    <name type="scientific">Mycena alexandri</name>
    <dbReference type="NCBI Taxonomy" id="1745969"/>
    <lineage>
        <taxon>Eukaryota</taxon>
        <taxon>Fungi</taxon>
        <taxon>Dikarya</taxon>
        <taxon>Basidiomycota</taxon>
        <taxon>Agaricomycotina</taxon>
        <taxon>Agaricomycetes</taxon>
        <taxon>Agaricomycetidae</taxon>
        <taxon>Agaricales</taxon>
        <taxon>Marasmiineae</taxon>
        <taxon>Mycenaceae</taxon>
        <taxon>Mycena</taxon>
    </lineage>
</organism>
<reference evidence="1" key="1">
    <citation type="submission" date="2023-03" db="EMBL/GenBank/DDBJ databases">
        <title>Massive genome expansion in bonnet fungi (Mycena s.s.) driven by repeated elements and novel gene families across ecological guilds.</title>
        <authorList>
            <consortium name="Lawrence Berkeley National Laboratory"/>
            <person name="Harder C.B."/>
            <person name="Miyauchi S."/>
            <person name="Viragh M."/>
            <person name="Kuo A."/>
            <person name="Thoen E."/>
            <person name="Andreopoulos B."/>
            <person name="Lu D."/>
            <person name="Skrede I."/>
            <person name="Drula E."/>
            <person name="Henrissat B."/>
            <person name="Morin E."/>
            <person name="Kohler A."/>
            <person name="Barry K."/>
            <person name="LaButti K."/>
            <person name="Morin E."/>
            <person name="Salamov A."/>
            <person name="Lipzen A."/>
            <person name="Mereny Z."/>
            <person name="Hegedus B."/>
            <person name="Baldrian P."/>
            <person name="Stursova M."/>
            <person name="Weitz H."/>
            <person name="Taylor A."/>
            <person name="Grigoriev I.V."/>
            <person name="Nagy L.G."/>
            <person name="Martin F."/>
            <person name="Kauserud H."/>
        </authorList>
    </citation>
    <scope>NUCLEOTIDE SEQUENCE</scope>
    <source>
        <strain evidence="1">CBHHK200</strain>
    </source>
</reference>
<gene>
    <name evidence="1" type="ORF">C8F04DRAFT_1101733</name>
</gene>
<accession>A0AAD6SX59</accession>